<evidence type="ECO:0000256" key="1">
    <source>
        <dbReference type="SAM" id="MobiDB-lite"/>
    </source>
</evidence>
<sequence>MYRLPGRGRHWSAPAAGPDATATASTAAPATTQPPRTLVRTAMVRFPPRVSVTCPQPEAPPPRNPDHPPANDQKTHRG</sequence>
<reference evidence="4" key="1">
    <citation type="submission" date="2020-09" db="EMBL/GenBank/DDBJ databases">
        <title>Whole genome shotgun sequence of Streptomyces cinnamonensis NBRC 15873.</title>
        <authorList>
            <person name="Komaki H."/>
            <person name="Tamura T."/>
        </authorList>
    </citation>
    <scope>NUCLEOTIDE SEQUENCE [LARGE SCALE GENOMIC DNA]</scope>
    <source>
        <strain evidence="2 4">NBRC 15873</strain>
    </source>
</reference>
<reference evidence="3" key="2">
    <citation type="submission" date="2024-05" db="EMBL/GenBank/DDBJ databases">
        <title>Whole genome shotgun sequence of Streptomyces cinnamonensis NBRC 15873.</title>
        <authorList>
            <person name="Komaki H."/>
            <person name="Tamura T."/>
        </authorList>
    </citation>
    <scope>NUCLEOTIDE SEQUENCE</scope>
    <source>
        <strain evidence="3">NBRC 15873</strain>
    </source>
</reference>
<name>A0ABQ3NTW3_STRVG</name>
<dbReference type="EMBL" id="BNDV01000008">
    <property type="protein sequence ID" value="GHI14942.1"/>
    <property type="molecule type" value="Genomic_DNA"/>
</dbReference>
<gene>
    <name evidence="2" type="ORF">Scinn_44050</name>
    <name evidence="3" type="ORF">Scinn_56640</name>
</gene>
<evidence type="ECO:0000313" key="4">
    <source>
        <dbReference type="Proteomes" id="UP000660554"/>
    </source>
</evidence>
<accession>A0ABQ3NTW3</accession>
<dbReference type="EMBL" id="BNDV01000013">
    <property type="protein sequence ID" value="GHI16201.1"/>
    <property type="molecule type" value="Genomic_DNA"/>
</dbReference>
<dbReference type="Proteomes" id="UP000660554">
    <property type="component" value="Unassembled WGS sequence"/>
</dbReference>
<organism evidence="3 4">
    <name type="scientific">Streptomyces virginiae</name>
    <name type="common">Streptomyces cinnamonensis</name>
    <dbReference type="NCBI Taxonomy" id="1961"/>
    <lineage>
        <taxon>Bacteria</taxon>
        <taxon>Bacillati</taxon>
        <taxon>Actinomycetota</taxon>
        <taxon>Actinomycetes</taxon>
        <taxon>Kitasatosporales</taxon>
        <taxon>Streptomycetaceae</taxon>
        <taxon>Streptomyces</taxon>
    </lineage>
</organism>
<feature type="region of interest" description="Disordered" evidence="1">
    <location>
        <begin position="1"/>
        <end position="78"/>
    </location>
</feature>
<evidence type="ECO:0000313" key="3">
    <source>
        <dbReference type="EMBL" id="GHI16201.1"/>
    </source>
</evidence>
<feature type="compositionally biased region" description="Low complexity" evidence="1">
    <location>
        <begin position="13"/>
        <end position="35"/>
    </location>
</feature>
<proteinExistence type="predicted"/>
<comment type="caution">
    <text evidence="3">The sequence shown here is derived from an EMBL/GenBank/DDBJ whole genome shotgun (WGS) entry which is preliminary data.</text>
</comment>
<evidence type="ECO:0000313" key="2">
    <source>
        <dbReference type="EMBL" id="GHI14942.1"/>
    </source>
</evidence>
<keyword evidence="4" id="KW-1185">Reference proteome</keyword>
<feature type="compositionally biased region" description="Basic residues" evidence="1">
    <location>
        <begin position="1"/>
        <end position="10"/>
    </location>
</feature>
<protein>
    <submittedName>
        <fullName evidence="3">Uncharacterized protein</fullName>
    </submittedName>
</protein>